<keyword evidence="3" id="KW-1185">Reference proteome</keyword>
<name>A0ABU0AB95_9BACI</name>
<dbReference type="RefSeq" id="WP_307471345.1">
    <property type="nucleotide sequence ID" value="NZ_JAUSUB010000001.1"/>
</dbReference>
<comment type="caution">
    <text evidence="2">The sequence shown here is derived from an EMBL/GenBank/DDBJ whole genome shotgun (WGS) entry which is preliminary data.</text>
</comment>
<proteinExistence type="predicted"/>
<reference evidence="2 3" key="1">
    <citation type="submission" date="2023-07" db="EMBL/GenBank/DDBJ databases">
        <title>Genomic Encyclopedia of Type Strains, Phase IV (KMG-IV): sequencing the most valuable type-strain genomes for metagenomic binning, comparative biology and taxonomic classification.</title>
        <authorList>
            <person name="Goeker M."/>
        </authorList>
    </citation>
    <scope>NUCLEOTIDE SEQUENCE [LARGE SCALE GENOMIC DNA]</scope>
    <source>
        <strain evidence="2 3">DSM 23494</strain>
    </source>
</reference>
<keyword evidence="1" id="KW-0472">Membrane</keyword>
<gene>
    <name evidence="2" type="ORF">J2S17_000395</name>
</gene>
<feature type="transmembrane region" description="Helical" evidence="1">
    <location>
        <begin position="53"/>
        <end position="73"/>
    </location>
</feature>
<feature type="transmembrane region" description="Helical" evidence="1">
    <location>
        <begin position="80"/>
        <end position="104"/>
    </location>
</feature>
<sequence length="183" mass="21027">MTKNYEPRQVFLVLCIATAIFSLILLLFIPQIIADIVHHTSGVWQVFVPKGNFVVYAVGFFLIFLSLFILFILDIKKKSILLSILCILLSIIPFYIGSQSYIIFANDSISYSPIFSTEKKKYTWDELSAVTYFKAKEGEKSEYVFTFKDDNTITLEDNSYFGNIINPLQIKLKEMGIIFKKEG</sequence>
<feature type="transmembrane region" description="Helical" evidence="1">
    <location>
        <begin position="12"/>
        <end position="33"/>
    </location>
</feature>
<keyword evidence="1" id="KW-1133">Transmembrane helix</keyword>
<evidence type="ECO:0000313" key="2">
    <source>
        <dbReference type="EMBL" id="MDQ0268526.1"/>
    </source>
</evidence>
<protein>
    <submittedName>
        <fullName evidence="2">Uncharacterized protein</fullName>
    </submittedName>
</protein>
<keyword evidence="1" id="KW-0812">Transmembrane</keyword>
<accession>A0ABU0AB95</accession>
<evidence type="ECO:0000256" key="1">
    <source>
        <dbReference type="SAM" id="Phobius"/>
    </source>
</evidence>
<dbReference type="Proteomes" id="UP001238088">
    <property type="component" value="Unassembled WGS sequence"/>
</dbReference>
<dbReference type="EMBL" id="JAUSUB010000001">
    <property type="protein sequence ID" value="MDQ0268526.1"/>
    <property type="molecule type" value="Genomic_DNA"/>
</dbReference>
<evidence type="ECO:0000313" key="3">
    <source>
        <dbReference type="Proteomes" id="UP001238088"/>
    </source>
</evidence>
<organism evidence="2 3">
    <name type="scientific">Cytobacillus purgationiresistens</name>
    <dbReference type="NCBI Taxonomy" id="863449"/>
    <lineage>
        <taxon>Bacteria</taxon>
        <taxon>Bacillati</taxon>
        <taxon>Bacillota</taxon>
        <taxon>Bacilli</taxon>
        <taxon>Bacillales</taxon>
        <taxon>Bacillaceae</taxon>
        <taxon>Cytobacillus</taxon>
    </lineage>
</organism>